<evidence type="ECO:0000313" key="1">
    <source>
        <dbReference type="EMBL" id="GFN94309.1"/>
    </source>
</evidence>
<dbReference type="GO" id="GO:0003676">
    <property type="term" value="F:nucleic acid binding"/>
    <property type="evidence" value="ECO:0007669"/>
    <property type="project" value="InterPro"/>
</dbReference>
<dbReference type="PANTHER" id="PTHR47326">
    <property type="entry name" value="TRANSPOSABLE ELEMENT TC3 TRANSPOSASE-LIKE PROTEIN"/>
    <property type="match status" value="1"/>
</dbReference>
<name>A0AAV3ZFC5_9GAST</name>
<dbReference type="InterPro" id="IPR036397">
    <property type="entry name" value="RNaseH_sf"/>
</dbReference>
<evidence type="ECO:0000313" key="2">
    <source>
        <dbReference type="Proteomes" id="UP000735302"/>
    </source>
</evidence>
<sequence>MCEWFCNVLENFLENVWFSDEAHFLLSGHVNSKNNVFWGSKVPDLVLQRLFHSVKCTAWVAISKHGIIGPFWFEDDDGRSQTINKERYMAVLNMYWVSLGRRRGVVRASQWFQQDGATPNTANETIAWLRQRFEERLISRRCDVEWAPHSSDLNPPRFLSVGFPQR</sequence>
<accession>A0AAV3ZFC5</accession>
<keyword evidence="2" id="KW-1185">Reference proteome</keyword>
<dbReference type="PANTHER" id="PTHR47326:SF1">
    <property type="entry name" value="HTH PSQ-TYPE DOMAIN-CONTAINING PROTEIN"/>
    <property type="match status" value="1"/>
</dbReference>
<comment type="caution">
    <text evidence="1">The sequence shown here is derived from an EMBL/GenBank/DDBJ whole genome shotgun (WGS) entry which is preliminary data.</text>
</comment>
<proteinExistence type="predicted"/>
<gene>
    <name evidence="1" type="ORF">PoB_002081500</name>
</gene>
<dbReference type="Proteomes" id="UP000735302">
    <property type="component" value="Unassembled WGS sequence"/>
</dbReference>
<dbReference type="Gene3D" id="3.30.420.10">
    <property type="entry name" value="Ribonuclease H-like superfamily/Ribonuclease H"/>
    <property type="match status" value="1"/>
</dbReference>
<protein>
    <submittedName>
        <fullName evidence="1">Transposable element tc3 transposase</fullName>
    </submittedName>
</protein>
<organism evidence="1 2">
    <name type="scientific">Plakobranchus ocellatus</name>
    <dbReference type="NCBI Taxonomy" id="259542"/>
    <lineage>
        <taxon>Eukaryota</taxon>
        <taxon>Metazoa</taxon>
        <taxon>Spiralia</taxon>
        <taxon>Lophotrochozoa</taxon>
        <taxon>Mollusca</taxon>
        <taxon>Gastropoda</taxon>
        <taxon>Heterobranchia</taxon>
        <taxon>Euthyneura</taxon>
        <taxon>Panpulmonata</taxon>
        <taxon>Sacoglossa</taxon>
        <taxon>Placobranchoidea</taxon>
        <taxon>Plakobranchidae</taxon>
        <taxon>Plakobranchus</taxon>
    </lineage>
</organism>
<dbReference type="EMBL" id="BLXT01002434">
    <property type="protein sequence ID" value="GFN94309.1"/>
    <property type="molecule type" value="Genomic_DNA"/>
</dbReference>
<reference evidence="1 2" key="1">
    <citation type="journal article" date="2021" name="Elife">
        <title>Chloroplast acquisition without the gene transfer in kleptoplastic sea slugs, Plakobranchus ocellatus.</title>
        <authorList>
            <person name="Maeda T."/>
            <person name="Takahashi S."/>
            <person name="Yoshida T."/>
            <person name="Shimamura S."/>
            <person name="Takaki Y."/>
            <person name="Nagai Y."/>
            <person name="Toyoda A."/>
            <person name="Suzuki Y."/>
            <person name="Arimoto A."/>
            <person name="Ishii H."/>
            <person name="Satoh N."/>
            <person name="Nishiyama T."/>
            <person name="Hasebe M."/>
            <person name="Maruyama T."/>
            <person name="Minagawa J."/>
            <person name="Obokata J."/>
            <person name="Shigenobu S."/>
        </authorList>
    </citation>
    <scope>NUCLEOTIDE SEQUENCE [LARGE SCALE GENOMIC DNA]</scope>
</reference>
<dbReference type="AlphaFoldDB" id="A0AAV3ZFC5"/>